<dbReference type="Proteomes" id="UP000826212">
    <property type="component" value="Chromosome"/>
</dbReference>
<gene>
    <name evidence="1" type="ORF">K4L44_13165</name>
</gene>
<dbReference type="EMBL" id="CP081303">
    <property type="protein sequence ID" value="QZE13517.1"/>
    <property type="molecule type" value="Genomic_DNA"/>
</dbReference>
<keyword evidence="1" id="KW-0418">Kinase</keyword>
<evidence type="ECO:0000313" key="1">
    <source>
        <dbReference type="EMBL" id="QZE13517.1"/>
    </source>
</evidence>
<reference evidence="1" key="1">
    <citation type="submission" date="2021-08" db="EMBL/GenBank/DDBJ databases">
        <title>Novel anaerobic bacterium isolated from sea squirt in East Sea, Republic of Korea.</title>
        <authorList>
            <person name="Nguyen T.H."/>
            <person name="Li Z."/>
            <person name="Lee Y.-J."/>
            <person name="Ko J."/>
            <person name="Kim S.-G."/>
        </authorList>
    </citation>
    <scope>NUCLEOTIDE SEQUENCE</scope>
    <source>
        <strain evidence="1">KCTC 25031</strain>
    </source>
</reference>
<organism evidence="1 2">
    <name type="scientific">Halosquirtibacter laminarini</name>
    <dbReference type="NCBI Taxonomy" id="3374600"/>
    <lineage>
        <taxon>Bacteria</taxon>
        <taxon>Pseudomonadati</taxon>
        <taxon>Bacteroidota</taxon>
        <taxon>Bacteroidia</taxon>
        <taxon>Marinilabiliales</taxon>
        <taxon>Prolixibacteraceae</taxon>
        <taxon>Halosquirtibacter</taxon>
    </lineage>
</organism>
<name>A0AC61NM63_9BACT</name>
<keyword evidence="1" id="KW-0808">Transferase</keyword>
<sequence>MKKVYINILIGLMTISLIGITGIQLYWIKNALDVKNEIFERSVNDAVYQTARRLEDYQKMELVDHVLFSDSLNLDRLLLQGGQIVQKMVSPSIVPNGYLTVKIQANAYMNQQSMGGSHIKIPMDQEIKNLRDSQHHNNAPKMGPEIQKTRKRSININAINGSLESKTKELETILLKFAKEINAWEQGHKLDPNTVNKILSEELRNKGIKTDYAFCLTSQRKKIYSSSKKYSPKDAIYASLFPSAILRMGYKLGVSFPYRKNYIISSVLGMVGLSTLFSLIIIVTFGMSLYLILKQKKTSEMQNDFINNMTHEFKTPIATIGVAADTIMNNQIIEKPEQISFFANMIKKENKRMNAHVEKILRIARLQRKELELNFTEFDSNELVDRCIQSFKIQVEQRGGKITFLPNAKNPIIQTDPNHFISVINNLLDNANKYSPDTPEIVVETYNKDAGVVFKVKDNGMGMVRSVQNKVFERFYRQTSGNIHNVKGFGLGLNYVKAIVDAHKGKVIVKSEPGIGSIFEVYIPHYTNNN</sequence>
<evidence type="ECO:0000313" key="2">
    <source>
        <dbReference type="Proteomes" id="UP000826212"/>
    </source>
</evidence>
<proteinExistence type="predicted"/>
<accession>A0AC61NM63</accession>
<protein>
    <submittedName>
        <fullName evidence="1">HAMP domain-containing histidine kinase</fullName>
    </submittedName>
</protein>
<keyword evidence="2" id="KW-1185">Reference proteome</keyword>